<evidence type="ECO:0000313" key="2">
    <source>
        <dbReference type="Proteomes" id="UP001165960"/>
    </source>
</evidence>
<accession>A0ACC2UB10</accession>
<keyword evidence="1" id="KW-0328">Glycosyltransferase</keyword>
<dbReference type="EMBL" id="QTSX02000896">
    <property type="protein sequence ID" value="KAJ9083984.1"/>
    <property type="molecule type" value="Genomic_DNA"/>
</dbReference>
<comment type="caution">
    <text evidence="1">The sequence shown here is derived from an EMBL/GenBank/DDBJ whole genome shotgun (WGS) entry which is preliminary data.</text>
</comment>
<evidence type="ECO:0000313" key="1">
    <source>
        <dbReference type="EMBL" id="KAJ9083984.1"/>
    </source>
</evidence>
<sequence length="489" mass="56323">MAKVYTGLYECMGHVVPYLVVVKVGKPSERAKPGNRGKRDSQMILMRFFNKVHYDYPMVPLELEMYHQIKNVIGVDPHFYEFVLMVDADTVVMPDSLNRLVSAMLHDTKIMGLCGETALANEKDTWATMIQVYEYFISHHLSKAFESLFGSVTCLPGCFCMYRIRATNNQPLLVNNSVIHEYSENQVDTLHKKNLLHLGEDRYLTTLMLKHFPFFKMTFTPDAKCLTNAPDTWDVLLSQRRRWINSTVHNLLELVFLPRLCGFCCFSMRFVVFMDLLSTVIMPATLGYLCYLIYRLATDSSSVPILSLCFIVAPYAMQMIVFILWRQWQHIGWMIVYLLALPVFAFFIPIYAFWHFDDFSWGNTRVVVGEDGRRKKVLVGANADDGKFDAKAIPTKKWSEYEEELWEAHTEYSQDSRPYRLQQTSGSQLHTPQDNFYAGVNQRSSSHLLASPLPELPPPRLPVQRQPPRYLPHPSTPHQPPAGTLPPCP</sequence>
<gene>
    <name evidence="1" type="primary">CHS6_4</name>
    <name evidence="1" type="ORF">DSO57_1028858</name>
</gene>
<keyword evidence="1" id="KW-0808">Transferase</keyword>
<proteinExistence type="predicted"/>
<reference evidence="1" key="1">
    <citation type="submission" date="2022-04" db="EMBL/GenBank/DDBJ databases">
        <title>Genome of the entomopathogenic fungus Entomophthora muscae.</title>
        <authorList>
            <person name="Elya C."/>
            <person name="Lovett B.R."/>
            <person name="Lee E."/>
            <person name="Macias A.M."/>
            <person name="Hajek A.E."/>
            <person name="De Bivort B.L."/>
            <person name="Kasson M.T."/>
            <person name="De Fine Licht H.H."/>
            <person name="Stajich J.E."/>
        </authorList>
    </citation>
    <scope>NUCLEOTIDE SEQUENCE</scope>
    <source>
        <strain evidence="1">Berkeley</strain>
    </source>
</reference>
<organism evidence="1 2">
    <name type="scientific">Entomophthora muscae</name>
    <dbReference type="NCBI Taxonomy" id="34485"/>
    <lineage>
        <taxon>Eukaryota</taxon>
        <taxon>Fungi</taxon>
        <taxon>Fungi incertae sedis</taxon>
        <taxon>Zoopagomycota</taxon>
        <taxon>Entomophthoromycotina</taxon>
        <taxon>Entomophthoromycetes</taxon>
        <taxon>Entomophthorales</taxon>
        <taxon>Entomophthoraceae</taxon>
        <taxon>Entomophthora</taxon>
    </lineage>
</organism>
<dbReference type="EC" id="2.4.1.16" evidence="1"/>
<dbReference type="Proteomes" id="UP001165960">
    <property type="component" value="Unassembled WGS sequence"/>
</dbReference>
<name>A0ACC2UB10_9FUNG</name>
<protein>
    <submittedName>
        <fullName evidence="1">Chitin synthase, class 6</fullName>
        <ecNumber evidence="1">2.4.1.16</ecNumber>
    </submittedName>
</protein>
<keyword evidence="2" id="KW-1185">Reference proteome</keyword>